<dbReference type="Pfam" id="PF00737">
    <property type="entry name" value="PsbH"/>
    <property type="match status" value="1"/>
</dbReference>
<keyword evidence="4" id="KW-1133">Transmembrane helix</keyword>
<dbReference type="GO" id="GO:0042301">
    <property type="term" value="F:phosphate ion binding"/>
    <property type="evidence" value="ECO:0007669"/>
    <property type="project" value="InterPro"/>
</dbReference>
<evidence type="ECO:0000256" key="6">
    <source>
        <dbReference type="ARBA" id="ARBA00023276"/>
    </source>
</evidence>
<keyword evidence="6" id="KW-0604">Photosystem II</keyword>
<dbReference type="InterPro" id="IPR036863">
    <property type="entry name" value="PSII_PsbH_sf"/>
</dbReference>
<dbReference type="SUPFAM" id="SSF161025">
    <property type="entry name" value="Photosystem II 10 kDa phosphoprotein PsbH"/>
    <property type="match status" value="1"/>
</dbReference>
<dbReference type="PANTHER" id="PTHR34469:SF4">
    <property type="entry name" value="PHOTOSYSTEM II REACTION CENTER PROTEIN H"/>
    <property type="match status" value="1"/>
</dbReference>
<dbReference type="InterPro" id="IPR001056">
    <property type="entry name" value="PSII_PsbH"/>
</dbReference>
<dbReference type="Proteomes" id="UP001141806">
    <property type="component" value="Unassembled WGS sequence"/>
</dbReference>
<evidence type="ECO:0000313" key="8">
    <source>
        <dbReference type="Proteomes" id="UP001141806"/>
    </source>
</evidence>
<dbReference type="Gene3D" id="1.20.5.880">
    <property type="entry name" value="Photosystem II reaction center protein H"/>
    <property type="match status" value="1"/>
</dbReference>
<keyword evidence="5" id="KW-0472">Membrane</keyword>
<comment type="caution">
    <text evidence="7">The sequence shown here is derived from an EMBL/GenBank/DDBJ whole genome shotgun (WGS) entry which is preliminary data.</text>
</comment>
<evidence type="ECO:0000313" key="7">
    <source>
        <dbReference type="EMBL" id="KAJ4965918.1"/>
    </source>
</evidence>
<protein>
    <submittedName>
        <fullName evidence="7">Uncharacterized protein</fullName>
    </submittedName>
</protein>
<name>A0A9Q0K8N0_9MAGN</name>
<organism evidence="7 8">
    <name type="scientific">Protea cynaroides</name>
    <dbReference type="NCBI Taxonomy" id="273540"/>
    <lineage>
        <taxon>Eukaryota</taxon>
        <taxon>Viridiplantae</taxon>
        <taxon>Streptophyta</taxon>
        <taxon>Embryophyta</taxon>
        <taxon>Tracheophyta</taxon>
        <taxon>Spermatophyta</taxon>
        <taxon>Magnoliopsida</taxon>
        <taxon>Proteales</taxon>
        <taxon>Proteaceae</taxon>
        <taxon>Protea</taxon>
    </lineage>
</organism>
<dbReference type="GO" id="GO:0050821">
    <property type="term" value="P:protein stabilization"/>
    <property type="evidence" value="ECO:0007669"/>
    <property type="project" value="InterPro"/>
</dbReference>
<reference evidence="7" key="1">
    <citation type="journal article" date="2023" name="Plant J.">
        <title>The genome of the king protea, Protea cynaroides.</title>
        <authorList>
            <person name="Chang J."/>
            <person name="Duong T.A."/>
            <person name="Schoeman C."/>
            <person name="Ma X."/>
            <person name="Roodt D."/>
            <person name="Barker N."/>
            <person name="Li Z."/>
            <person name="Van de Peer Y."/>
            <person name="Mizrachi E."/>
        </authorList>
    </citation>
    <scope>NUCLEOTIDE SEQUENCE</scope>
    <source>
        <tissue evidence="7">Young leaves</tissue>
    </source>
</reference>
<gene>
    <name evidence="7" type="ORF">NE237_017767</name>
</gene>
<dbReference type="GO" id="GO:0009523">
    <property type="term" value="C:photosystem II"/>
    <property type="evidence" value="ECO:0007669"/>
    <property type="project" value="UniProtKB-KW"/>
</dbReference>
<dbReference type="GO" id="GO:0009535">
    <property type="term" value="C:chloroplast thylakoid membrane"/>
    <property type="evidence" value="ECO:0007669"/>
    <property type="project" value="UniProtKB-SubCell"/>
</dbReference>
<dbReference type="EMBL" id="JAMYWD010000007">
    <property type="protein sequence ID" value="KAJ4965918.1"/>
    <property type="molecule type" value="Genomic_DNA"/>
</dbReference>
<evidence type="ECO:0000256" key="3">
    <source>
        <dbReference type="ARBA" id="ARBA00022692"/>
    </source>
</evidence>
<evidence type="ECO:0000256" key="5">
    <source>
        <dbReference type="ARBA" id="ARBA00023136"/>
    </source>
</evidence>
<dbReference type="OrthoDB" id="946355at2759"/>
<proteinExistence type="predicted"/>
<accession>A0A9Q0K8N0</accession>
<keyword evidence="2" id="KW-0602">Photosynthesis</keyword>
<evidence type="ECO:0000256" key="4">
    <source>
        <dbReference type="ARBA" id="ARBA00022989"/>
    </source>
</evidence>
<keyword evidence="8" id="KW-1185">Reference proteome</keyword>
<dbReference type="PANTHER" id="PTHR34469">
    <property type="entry name" value="PHOTOSYSTEM II REACTION CENTER PROTEIN H"/>
    <property type="match status" value="1"/>
</dbReference>
<evidence type="ECO:0000256" key="1">
    <source>
        <dbReference type="ARBA" id="ARBA00004581"/>
    </source>
</evidence>
<dbReference type="GO" id="GO:0015979">
    <property type="term" value="P:photosynthesis"/>
    <property type="evidence" value="ECO:0007669"/>
    <property type="project" value="UniProtKB-KW"/>
</dbReference>
<sequence length="271" mass="30614">MRKSEQTVVTEVRYLNQLQELARMRWDVSMRVVLELVQSNKSRDLLKPLNSEYGKVAPGWGTTHLMGVAMAFFAIVAQIEKEMMTKNSAEGSDRKMENNQTVSWSFYLIPNRGRLEIEEVGDSVDQIMPLTTRSSSYLSTYSIHGLQCFCPCSYYNQFIHYPPMGVGPHSWLHQGPKTIEDMLFNCASPTITNNIDMNGFDGLSQCPAMDVGALNWFHQGPEIVENMVFNYAPPILTSDFDGINQCPTMDVSPFNWLHQGPGMDSATFQCV</sequence>
<keyword evidence="3" id="KW-0812">Transmembrane</keyword>
<evidence type="ECO:0000256" key="2">
    <source>
        <dbReference type="ARBA" id="ARBA00022531"/>
    </source>
</evidence>
<dbReference type="AlphaFoldDB" id="A0A9Q0K8N0"/>
<comment type="subcellular location">
    <subcellularLocation>
        <location evidence="1">Plastid</location>
        <location evidence="1">Chloroplast thylakoid membrane</location>
        <topology evidence="1">Single-pass membrane protein</topology>
    </subcellularLocation>
</comment>